<evidence type="ECO:0000313" key="2">
    <source>
        <dbReference type="EMBL" id="QYO78140.1"/>
    </source>
</evidence>
<protein>
    <submittedName>
        <fullName evidence="2">Uncharacterized protein</fullName>
    </submittedName>
</protein>
<gene>
    <name evidence="2" type="ORF">K1X15_06155</name>
</gene>
<evidence type="ECO:0000256" key="1">
    <source>
        <dbReference type="SAM" id="Phobius"/>
    </source>
</evidence>
<evidence type="ECO:0000313" key="3">
    <source>
        <dbReference type="Proteomes" id="UP000825799"/>
    </source>
</evidence>
<dbReference type="EMBL" id="CP080590">
    <property type="protein sequence ID" value="QYO78140.1"/>
    <property type="molecule type" value="Genomic_DNA"/>
</dbReference>
<feature type="transmembrane region" description="Helical" evidence="1">
    <location>
        <begin position="44"/>
        <end position="65"/>
    </location>
</feature>
<keyword evidence="1" id="KW-0472">Membrane</keyword>
<dbReference type="Pfam" id="PF19660">
    <property type="entry name" value="DUF6163"/>
    <property type="match status" value="1"/>
</dbReference>
<organism evidence="2 3">
    <name type="scientific">Devosia salina</name>
    <dbReference type="NCBI Taxonomy" id="2860336"/>
    <lineage>
        <taxon>Bacteria</taxon>
        <taxon>Pseudomonadati</taxon>
        <taxon>Pseudomonadota</taxon>
        <taxon>Alphaproteobacteria</taxon>
        <taxon>Hyphomicrobiales</taxon>
        <taxon>Devosiaceae</taxon>
        <taxon>Devosia</taxon>
    </lineage>
</organism>
<name>A0ABX8WP40_9HYPH</name>
<sequence length="135" mass="14434">MPRYHTAMLFQAPNLSLYVRIVAILALILGLSDAARLLGVNLGATSPITAMGFTSFTFLAAFCLARLFAAVGLWIKASWGAVLLVGATTLELALYLSGNPDIRMSVFGFGVRLVLLAAIVLIFALSLRFTRAQAD</sequence>
<keyword evidence="1" id="KW-0812">Transmembrane</keyword>
<feature type="transmembrane region" description="Helical" evidence="1">
    <location>
        <begin position="77"/>
        <end position="97"/>
    </location>
</feature>
<feature type="transmembrane region" description="Helical" evidence="1">
    <location>
        <begin position="109"/>
        <end position="129"/>
    </location>
</feature>
<dbReference type="RefSeq" id="WP_220306620.1">
    <property type="nucleotide sequence ID" value="NZ_CP080590.1"/>
</dbReference>
<keyword evidence="3" id="KW-1185">Reference proteome</keyword>
<keyword evidence="1" id="KW-1133">Transmembrane helix</keyword>
<dbReference type="Proteomes" id="UP000825799">
    <property type="component" value="Chromosome"/>
</dbReference>
<dbReference type="InterPro" id="IPR046161">
    <property type="entry name" value="DUF6163"/>
</dbReference>
<accession>A0ABX8WP40</accession>
<reference evidence="2 3" key="1">
    <citation type="submission" date="2021-08" db="EMBL/GenBank/DDBJ databases">
        <title>Devosia salina sp. nov., isolated from the South China Sea sediment.</title>
        <authorList>
            <person name="Zhou Z."/>
        </authorList>
    </citation>
    <scope>NUCLEOTIDE SEQUENCE [LARGE SCALE GENOMIC DNA]</scope>
    <source>
        <strain evidence="2 3">SCS-3</strain>
    </source>
</reference>
<proteinExistence type="predicted"/>